<dbReference type="EMBL" id="JABAYA010000849">
    <property type="protein sequence ID" value="KAF7720420.1"/>
    <property type="molecule type" value="Genomic_DNA"/>
</dbReference>
<name>A0A8H7ELG8_9FUNG</name>
<evidence type="ECO:0000313" key="1">
    <source>
        <dbReference type="EMBL" id="KAF7720420.1"/>
    </source>
</evidence>
<dbReference type="OrthoDB" id="2379842at2759"/>
<organism evidence="1 2">
    <name type="scientific">Apophysomyces ossiformis</name>
    <dbReference type="NCBI Taxonomy" id="679940"/>
    <lineage>
        <taxon>Eukaryota</taxon>
        <taxon>Fungi</taxon>
        <taxon>Fungi incertae sedis</taxon>
        <taxon>Mucoromycota</taxon>
        <taxon>Mucoromycotina</taxon>
        <taxon>Mucoromycetes</taxon>
        <taxon>Mucorales</taxon>
        <taxon>Mucorineae</taxon>
        <taxon>Mucoraceae</taxon>
        <taxon>Apophysomyces</taxon>
    </lineage>
</organism>
<dbReference type="Proteomes" id="UP000605846">
    <property type="component" value="Unassembled WGS sequence"/>
</dbReference>
<evidence type="ECO:0008006" key="3">
    <source>
        <dbReference type="Google" id="ProtNLM"/>
    </source>
</evidence>
<accession>A0A8H7ELG8</accession>
<proteinExistence type="predicted"/>
<sequence length="210" mass="23964">MVPKLGSVDLDSIGKRWHLSPEGSRHNNEDHEPEIKAISSIRERCIGALYTLEQIVGNKRIKASFCCRYQTSNLVVPKGRPKGALGSRLPSGFEIAEAEKKSDKEVDRDVFILSNKRKSVDQEIDDFPTKRSRAGMPYERVDNADFVVDENIPRDNYINTVDVRGDGYCGFRVLALLLKGDEDEFPSVKEQMLQQLDSNTEIYRNYYNYP</sequence>
<feature type="non-terminal residue" evidence="1">
    <location>
        <position position="1"/>
    </location>
</feature>
<protein>
    <recommendedName>
        <fullName evidence="3">OTU domain-containing protein</fullName>
    </recommendedName>
</protein>
<reference evidence="1" key="1">
    <citation type="submission" date="2020-01" db="EMBL/GenBank/DDBJ databases">
        <title>Genome Sequencing of Three Apophysomyces-Like Fungal Strains Confirms a Novel Fungal Genus in the Mucoromycota with divergent Burkholderia-like Endosymbiotic Bacteria.</title>
        <authorList>
            <person name="Stajich J.E."/>
            <person name="Macias A.M."/>
            <person name="Carter-House D."/>
            <person name="Lovett B."/>
            <person name="Kasson L.R."/>
            <person name="Berry K."/>
            <person name="Grigoriev I."/>
            <person name="Chang Y."/>
            <person name="Spatafora J."/>
            <person name="Kasson M.T."/>
        </authorList>
    </citation>
    <scope>NUCLEOTIDE SEQUENCE</scope>
    <source>
        <strain evidence="1">NRRL A-21654</strain>
    </source>
</reference>
<gene>
    <name evidence="1" type="ORF">EC973_009084</name>
</gene>
<dbReference type="CDD" id="cd22744">
    <property type="entry name" value="OTU"/>
    <property type="match status" value="1"/>
</dbReference>
<keyword evidence="2" id="KW-1185">Reference proteome</keyword>
<evidence type="ECO:0000313" key="2">
    <source>
        <dbReference type="Proteomes" id="UP000605846"/>
    </source>
</evidence>
<dbReference type="AlphaFoldDB" id="A0A8H7ELG8"/>
<comment type="caution">
    <text evidence="1">The sequence shown here is derived from an EMBL/GenBank/DDBJ whole genome shotgun (WGS) entry which is preliminary data.</text>
</comment>